<dbReference type="AlphaFoldDB" id="A0A9Q3M8I6"/>
<accession>A0A9Q3M8I6</accession>
<dbReference type="RefSeq" id="WP_221133456.1">
    <property type="nucleotide sequence ID" value="NZ_JABDYC010000001.1"/>
</dbReference>
<comment type="caution">
    <text evidence="1">The sequence shown here is derived from an EMBL/GenBank/DDBJ whole genome shotgun (WGS) entry which is preliminary data.</text>
</comment>
<gene>
    <name evidence="1" type="ORF">HJB63_06645</name>
</gene>
<dbReference type="Proteomes" id="UP000749740">
    <property type="component" value="Unassembled WGS sequence"/>
</dbReference>
<sequence length="319" mass="36838">MGDIEDIRRRVKLLTQGDFSFDNFCYIFLWLRETFERRLPTVREIADFLAHPTRDQGLSSDRLGVLIGYLFYQLDRPLDQYDLPQDFPIVARQRLKVLGDRFFEVDRRLTLERCKRLLRPILEQFNQDSSGLYSISDLGLNKLQQKLLSLLLTQQPPPDPLDAAILHFEFRQGLIDGGLLTPEDDDALASAYEPLVLFSLTVMHRCNIRVLNEAYPKHVKDDQYTIINKKGLEETHYRYIRIFQIFLGEKNGKLGIFLEFSMASNNSRAYIVHCPILTTNLAAAKFLQLPHGLQRFHSTSGNFAAVAVRYHEAPHIAAL</sequence>
<evidence type="ECO:0000313" key="2">
    <source>
        <dbReference type="Proteomes" id="UP000749740"/>
    </source>
</evidence>
<organism evidence="1 2">
    <name type="scientific">Rhizobium lentis</name>
    <dbReference type="NCBI Taxonomy" id="1138194"/>
    <lineage>
        <taxon>Bacteria</taxon>
        <taxon>Pseudomonadati</taxon>
        <taxon>Pseudomonadota</taxon>
        <taxon>Alphaproteobacteria</taxon>
        <taxon>Hyphomicrobiales</taxon>
        <taxon>Rhizobiaceae</taxon>
        <taxon>Rhizobium/Agrobacterium group</taxon>
        <taxon>Rhizobium</taxon>
    </lineage>
</organism>
<evidence type="ECO:0000313" key="1">
    <source>
        <dbReference type="EMBL" id="MBX5022257.1"/>
    </source>
</evidence>
<proteinExistence type="predicted"/>
<reference evidence="1" key="1">
    <citation type="submission" date="2020-04" db="EMBL/GenBank/DDBJ databases">
        <title>Global-level population genomics: horizontal gene transfer, symbiosis and evolution in Rhizobia.</title>
        <authorList>
            <person name="Gai Y."/>
        </authorList>
    </citation>
    <scope>NUCLEOTIDE SEQUENCE</scope>
    <source>
        <strain evidence="1">BLR57</strain>
    </source>
</reference>
<dbReference type="EMBL" id="JABDYC010000001">
    <property type="protein sequence ID" value="MBX5022257.1"/>
    <property type="molecule type" value="Genomic_DNA"/>
</dbReference>
<name>A0A9Q3M8I6_9HYPH</name>
<protein>
    <submittedName>
        <fullName evidence="1">Uncharacterized protein</fullName>
    </submittedName>
</protein>